<reference evidence="1 2" key="1">
    <citation type="submission" date="2018-11" db="EMBL/GenBank/DDBJ databases">
        <authorList>
            <consortium name="Pathogen Informatics"/>
        </authorList>
    </citation>
    <scope>NUCLEOTIDE SEQUENCE [LARGE SCALE GENOMIC DNA]</scope>
</reference>
<dbReference type="EMBL" id="UYWW01006820">
    <property type="protein sequence ID" value="VDM14935.1"/>
    <property type="molecule type" value="Genomic_DNA"/>
</dbReference>
<proteinExistence type="predicted"/>
<keyword evidence="2" id="KW-1185">Reference proteome</keyword>
<dbReference type="AlphaFoldDB" id="A0A3P7G0M2"/>
<accession>A0A3P7G0M2</accession>
<dbReference type="Proteomes" id="UP000270924">
    <property type="component" value="Unassembled WGS sequence"/>
</dbReference>
<sequence length="88" mass="9842">FPLPSHLISTNVTSNKGVILIIDSNTAEERSDFNASASEHLNATCWYVGMQHAVPTIRAVVLRKTDMQWQFPNIVFPSLLFTLPKLTT</sequence>
<evidence type="ECO:0000313" key="1">
    <source>
        <dbReference type="EMBL" id="VDM14935.1"/>
    </source>
</evidence>
<evidence type="ECO:0000313" key="2">
    <source>
        <dbReference type="Proteomes" id="UP000270924"/>
    </source>
</evidence>
<protein>
    <submittedName>
        <fullName evidence="1">Uncharacterized protein</fullName>
    </submittedName>
</protein>
<gene>
    <name evidence="1" type="ORF">WBA_LOCUS8321</name>
</gene>
<dbReference type="InParanoid" id="A0A3P7G0M2"/>
<feature type="non-terminal residue" evidence="1">
    <location>
        <position position="1"/>
    </location>
</feature>
<organism evidence="1 2">
    <name type="scientific">Wuchereria bancrofti</name>
    <dbReference type="NCBI Taxonomy" id="6293"/>
    <lineage>
        <taxon>Eukaryota</taxon>
        <taxon>Metazoa</taxon>
        <taxon>Ecdysozoa</taxon>
        <taxon>Nematoda</taxon>
        <taxon>Chromadorea</taxon>
        <taxon>Rhabditida</taxon>
        <taxon>Spirurina</taxon>
        <taxon>Spiruromorpha</taxon>
        <taxon>Filarioidea</taxon>
        <taxon>Onchocercidae</taxon>
        <taxon>Wuchereria</taxon>
    </lineage>
</organism>
<name>A0A3P7G0M2_WUCBA</name>